<dbReference type="PANTHER" id="PTHR12886:SF0">
    <property type="entry name" value="GPI MANNOSYLTRANSFERASE 1"/>
    <property type="match status" value="1"/>
</dbReference>
<keyword evidence="7 13" id="KW-0808">Transferase</keyword>
<comment type="function">
    <text evidence="12 13">Mannosyltransferase involved in glycosylphosphatidylinositol-anchor biosynthesis. Transfers the first alpha-1,4-mannose to GlcN-acyl-PI during GPI precursor assembly. Required for cell wall integrity.</text>
</comment>
<dbReference type="Pfam" id="PF05007">
    <property type="entry name" value="Mannosyl_trans"/>
    <property type="match status" value="1"/>
</dbReference>
<comment type="pathway">
    <text evidence="2 13">Glycolipid biosynthesis; glycosylphosphatidylinositol-anchor biosynthesis.</text>
</comment>
<dbReference type="EC" id="2.4.1.-" evidence="13"/>
<keyword evidence="5 13" id="KW-0337">GPI-anchor biosynthesis</keyword>
<sequence length="236" mass="26698">MVDINFTKICGVAIALRLVLLVYGEWQDANMTVKYTDIDYLVFTDASRFVTEGKSPYERATYRYTPLLAILLTPNIFLHKAFGKCLFVIADIVVGILIGKILQRRGLNQTKITFYTSLWLLNPVVANISTRGNAESLIGAMVLGFLYCLLTKRLYLGSFLFGLSVHFKMYPIIYALPGLMLLDDNFDTTKGKRRAVLNENNSWLGKAVDFVNKKRILFGLVSGSVFLLLNAMMYYL</sequence>
<dbReference type="GO" id="GO:0016757">
    <property type="term" value="F:glycosyltransferase activity"/>
    <property type="evidence" value="ECO:0007669"/>
    <property type="project" value="UniProtKB-KW"/>
</dbReference>
<evidence type="ECO:0000256" key="1">
    <source>
        <dbReference type="ARBA" id="ARBA00004477"/>
    </source>
</evidence>
<keyword evidence="10 13" id="KW-1133">Transmembrane helix</keyword>
<evidence type="ECO:0000256" key="2">
    <source>
        <dbReference type="ARBA" id="ARBA00004687"/>
    </source>
</evidence>
<comment type="caution">
    <text evidence="13">Lacks conserved residue(s) required for the propagation of feature annotation.</text>
</comment>
<feature type="chain" id="PRO_5047325381" description="GPI mannosyltransferase 1" evidence="14">
    <location>
        <begin position="25"/>
        <end position="236"/>
    </location>
</feature>
<dbReference type="Proteomes" id="UP001479436">
    <property type="component" value="Unassembled WGS sequence"/>
</dbReference>
<evidence type="ECO:0000256" key="5">
    <source>
        <dbReference type="ARBA" id="ARBA00022502"/>
    </source>
</evidence>
<evidence type="ECO:0000313" key="15">
    <source>
        <dbReference type="EMBL" id="KAK9712481.1"/>
    </source>
</evidence>
<keyword evidence="6 13" id="KW-0328">Glycosyltransferase</keyword>
<reference evidence="15 16" key="1">
    <citation type="submission" date="2023-04" db="EMBL/GenBank/DDBJ databases">
        <title>Genome of Basidiobolus ranarum AG-B5.</title>
        <authorList>
            <person name="Stajich J.E."/>
            <person name="Carter-House D."/>
            <person name="Gryganskyi A."/>
        </authorList>
    </citation>
    <scope>NUCLEOTIDE SEQUENCE [LARGE SCALE GENOMIC DNA]</scope>
    <source>
        <strain evidence="15 16">AG-B5</strain>
    </source>
</reference>
<feature type="transmembrane region" description="Helical" evidence="13">
    <location>
        <begin position="137"/>
        <end position="155"/>
    </location>
</feature>
<comment type="similarity">
    <text evidence="3 13">Belongs to the PIGM family.</text>
</comment>
<evidence type="ECO:0000256" key="6">
    <source>
        <dbReference type="ARBA" id="ARBA00022676"/>
    </source>
</evidence>
<evidence type="ECO:0000256" key="12">
    <source>
        <dbReference type="ARBA" id="ARBA00025399"/>
    </source>
</evidence>
<dbReference type="InterPro" id="IPR007704">
    <property type="entry name" value="PIG-M"/>
</dbReference>
<proteinExistence type="inferred from homology"/>
<keyword evidence="9 13" id="KW-0256">Endoplasmic reticulum</keyword>
<feature type="transmembrane region" description="Helical" evidence="13">
    <location>
        <begin position="81"/>
        <end position="102"/>
    </location>
</feature>
<keyword evidence="16" id="KW-1185">Reference proteome</keyword>
<evidence type="ECO:0000256" key="13">
    <source>
        <dbReference type="RuleBase" id="RU365064"/>
    </source>
</evidence>
<keyword evidence="8 13" id="KW-0812">Transmembrane</keyword>
<keyword evidence="11 13" id="KW-0472">Membrane</keyword>
<evidence type="ECO:0000256" key="10">
    <source>
        <dbReference type="ARBA" id="ARBA00022989"/>
    </source>
</evidence>
<evidence type="ECO:0000256" key="7">
    <source>
        <dbReference type="ARBA" id="ARBA00022679"/>
    </source>
</evidence>
<dbReference type="EMBL" id="JASJQH010007214">
    <property type="protein sequence ID" value="KAK9712481.1"/>
    <property type="molecule type" value="Genomic_DNA"/>
</dbReference>
<gene>
    <name evidence="15" type="primary">GPI14</name>
    <name evidence="15" type="ORF">K7432_007119</name>
</gene>
<evidence type="ECO:0000256" key="11">
    <source>
        <dbReference type="ARBA" id="ARBA00023136"/>
    </source>
</evidence>
<evidence type="ECO:0000256" key="8">
    <source>
        <dbReference type="ARBA" id="ARBA00022692"/>
    </source>
</evidence>
<evidence type="ECO:0000256" key="4">
    <source>
        <dbReference type="ARBA" id="ARBA00013797"/>
    </source>
</evidence>
<keyword evidence="14" id="KW-0732">Signal</keyword>
<name>A0ABR2W121_9FUNG</name>
<evidence type="ECO:0000256" key="14">
    <source>
        <dbReference type="SAM" id="SignalP"/>
    </source>
</evidence>
<evidence type="ECO:0000313" key="16">
    <source>
        <dbReference type="Proteomes" id="UP001479436"/>
    </source>
</evidence>
<evidence type="ECO:0000256" key="3">
    <source>
        <dbReference type="ARBA" id="ARBA00011071"/>
    </source>
</evidence>
<evidence type="ECO:0000256" key="9">
    <source>
        <dbReference type="ARBA" id="ARBA00022824"/>
    </source>
</evidence>
<feature type="transmembrane region" description="Helical" evidence="13">
    <location>
        <begin position="161"/>
        <end position="182"/>
    </location>
</feature>
<protein>
    <recommendedName>
        <fullName evidence="4 13">GPI mannosyltransferase 1</fullName>
        <ecNumber evidence="13">2.4.1.-</ecNumber>
    </recommendedName>
    <alternativeName>
        <fullName evidence="13">GPI mannosyltransferase I</fullName>
    </alternativeName>
</protein>
<comment type="caution">
    <text evidence="15">The sequence shown here is derived from an EMBL/GenBank/DDBJ whole genome shotgun (WGS) entry which is preliminary data.</text>
</comment>
<feature type="transmembrane region" description="Helical" evidence="13">
    <location>
        <begin position="216"/>
        <end position="235"/>
    </location>
</feature>
<dbReference type="PANTHER" id="PTHR12886">
    <property type="entry name" value="PIG-M MANNOSYLTRANSFERASE"/>
    <property type="match status" value="1"/>
</dbReference>
<accession>A0ABR2W121</accession>
<organism evidence="15 16">
    <name type="scientific">Basidiobolus ranarum</name>
    <dbReference type="NCBI Taxonomy" id="34480"/>
    <lineage>
        <taxon>Eukaryota</taxon>
        <taxon>Fungi</taxon>
        <taxon>Fungi incertae sedis</taxon>
        <taxon>Zoopagomycota</taxon>
        <taxon>Entomophthoromycotina</taxon>
        <taxon>Basidiobolomycetes</taxon>
        <taxon>Basidiobolales</taxon>
        <taxon>Basidiobolaceae</taxon>
        <taxon>Basidiobolus</taxon>
    </lineage>
</organism>
<comment type="subcellular location">
    <subcellularLocation>
        <location evidence="1 13">Endoplasmic reticulum membrane</location>
        <topology evidence="1 13">Multi-pass membrane protein</topology>
    </subcellularLocation>
</comment>
<feature type="signal peptide" evidence="14">
    <location>
        <begin position="1"/>
        <end position="24"/>
    </location>
</feature>